<dbReference type="PANTHER" id="PTHR43033:SF5">
    <property type="entry name" value="TRNA(ILE)-LYSIDINE SYNTHETASE"/>
    <property type="match status" value="1"/>
</dbReference>
<comment type="caution">
    <text evidence="8">The sequence shown here is derived from an EMBL/GenBank/DDBJ whole genome shotgun (WGS) entry which is preliminary data.</text>
</comment>
<dbReference type="Proteomes" id="UP000460561">
    <property type="component" value="Unassembled WGS sequence"/>
</dbReference>
<dbReference type="GO" id="GO:0005737">
    <property type="term" value="C:cytoplasm"/>
    <property type="evidence" value="ECO:0007669"/>
    <property type="project" value="UniProtKB-SubCell"/>
</dbReference>
<evidence type="ECO:0000256" key="3">
    <source>
        <dbReference type="ARBA" id="ARBA00022741"/>
    </source>
</evidence>
<evidence type="ECO:0000256" key="4">
    <source>
        <dbReference type="ARBA" id="ARBA00022840"/>
    </source>
</evidence>
<evidence type="ECO:0000256" key="5">
    <source>
        <dbReference type="ARBA" id="ARBA00048539"/>
    </source>
</evidence>
<comment type="function">
    <text evidence="6">Ligates lysine onto the cytidine present at position 34 of the AUA codon-specific tRNA(Ile) that contains the anticodon CAU, in an ATP-dependent manner. Cytidine is converted to lysidine, thus changing the amino acid specificity of the tRNA from methionine to isoleucine.</text>
</comment>
<dbReference type="NCBIfam" id="TIGR02432">
    <property type="entry name" value="lysidine_TilS_N"/>
    <property type="match status" value="1"/>
</dbReference>
<dbReference type="PANTHER" id="PTHR43033">
    <property type="entry name" value="TRNA(ILE)-LYSIDINE SYNTHASE-RELATED"/>
    <property type="match status" value="1"/>
</dbReference>
<gene>
    <name evidence="6 8" type="primary">tilS</name>
    <name evidence="8" type="ORF">GRI39_00670</name>
</gene>
<dbReference type="RefSeq" id="WP_160737790.1">
    <property type="nucleotide sequence ID" value="NZ_WTYQ01000001.1"/>
</dbReference>
<evidence type="ECO:0000259" key="7">
    <source>
        <dbReference type="Pfam" id="PF01171"/>
    </source>
</evidence>
<comment type="subcellular location">
    <subcellularLocation>
        <location evidence="6">Cytoplasm</location>
    </subcellularLocation>
</comment>
<dbReference type="HAMAP" id="MF_01161">
    <property type="entry name" value="tRNA_Ile_lys_synt"/>
    <property type="match status" value="1"/>
</dbReference>
<evidence type="ECO:0000256" key="2">
    <source>
        <dbReference type="ARBA" id="ARBA00022694"/>
    </source>
</evidence>
<dbReference type="InterPro" id="IPR012795">
    <property type="entry name" value="tRNA_Ile_lys_synt_N"/>
</dbReference>
<keyword evidence="4 6" id="KW-0067">ATP-binding</keyword>
<evidence type="ECO:0000313" key="9">
    <source>
        <dbReference type="Proteomes" id="UP000460561"/>
    </source>
</evidence>
<dbReference type="GO" id="GO:0005524">
    <property type="term" value="F:ATP binding"/>
    <property type="evidence" value="ECO:0007669"/>
    <property type="project" value="UniProtKB-UniRule"/>
</dbReference>
<evidence type="ECO:0000256" key="1">
    <source>
        <dbReference type="ARBA" id="ARBA00022598"/>
    </source>
</evidence>
<dbReference type="InterPro" id="IPR012094">
    <property type="entry name" value="tRNA_Ile_lys_synt"/>
</dbReference>
<dbReference type="AlphaFoldDB" id="A0A845A4A3"/>
<comment type="similarity">
    <text evidence="6">Belongs to the tRNA(Ile)-lysidine synthase family.</text>
</comment>
<keyword evidence="9" id="KW-1185">Reference proteome</keyword>
<keyword evidence="6" id="KW-0963">Cytoplasm</keyword>
<protein>
    <recommendedName>
        <fullName evidence="6">tRNA(Ile)-lysidine synthase</fullName>
        <ecNumber evidence="6">6.3.4.19</ecNumber>
    </recommendedName>
    <alternativeName>
        <fullName evidence="6">tRNA(Ile)-2-lysyl-cytidine synthase</fullName>
    </alternativeName>
    <alternativeName>
        <fullName evidence="6">tRNA(Ile)-lysidine synthetase</fullName>
    </alternativeName>
</protein>
<keyword evidence="3 6" id="KW-0547">Nucleotide-binding</keyword>
<proteinExistence type="inferred from homology"/>
<evidence type="ECO:0000256" key="6">
    <source>
        <dbReference type="HAMAP-Rule" id="MF_01161"/>
    </source>
</evidence>
<feature type="domain" description="tRNA(Ile)-lysidine/2-thiocytidine synthase N-terminal" evidence="7">
    <location>
        <begin position="37"/>
        <end position="211"/>
    </location>
</feature>
<dbReference type="EMBL" id="WTYQ01000001">
    <property type="protein sequence ID" value="MXP24564.1"/>
    <property type="molecule type" value="Genomic_DNA"/>
</dbReference>
<keyword evidence="1 6" id="KW-0436">Ligase</keyword>
<dbReference type="CDD" id="cd01992">
    <property type="entry name" value="TilS_N"/>
    <property type="match status" value="1"/>
</dbReference>
<dbReference type="Gene3D" id="3.40.50.620">
    <property type="entry name" value="HUPs"/>
    <property type="match status" value="1"/>
</dbReference>
<dbReference type="InterPro" id="IPR011063">
    <property type="entry name" value="TilS/TtcA_N"/>
</dbReference>
<feature type="binding site" evidence="6">
    <location>
        <begin position="41"/>
        <end position="46"/>
    </location>
    <ligand>
        <name>ATP</name>
        <dbReference type="ChEBI" id="CHEBI:30616"/>
    </ligand>
</feature>
<dbReference type="EC" id="6.3.4.19" evidence="6"/>
<reference evidence="8 9" key="1">
    <citation type="submission" date="2019-12" db="EMBL/GenBank/DDBJ databases">
        <title>Genomic-based taxomic classification of the family Erythrobacteraceae.</title>
        <authorList>
            <person name="Xu L."/>
        </authorList>
    </citation>
    <scope>NUCLEOTIDE SEQUENCE [LARGE SCALE GENOMIC DNA]</scope>
    <source>
        <strain evidence="8 9">DSM 18604</strain>
    </source>
</reference>
<dbReference type="OrthoDB" id="9807403at2"/>
<dbReference type="Pfam" id="PF01171">
    <property type="entry name" value="ATP_bind_3"/>
    <property type="match status" value="1"/>
</dbReference>
<dbReference type="GO" id="GO:0006400">
    <property type="term" value="P:tRNA modification"/>
    <property type="evidence" value="ECO:0007669"/>
    <property type="project" value="UniProtKB-UniRule"/>
</dbReference>
<name>A0A845A4A3_9SPHN</name>
<comment type="domain">
    <text evidence="6">The N-terminal region contains the highly conserved SGGXDS motif, predicted to be a P-loop motif involved in ATP binding.</text>
</comment>
<sequence>MTLTVPASPVSEALPHRLIARFTGDLARLWPEGERLGLAVSGGPDSLALLLLAKAAMPGKIEVATIDHGLRSESASECAMVKELCSAHNIPCEMISVTVGAGNVQDRARRARYAAFAKWMKRRDLGAIATAHHADDQAETLVMRLNRGSGINGLAGVRPRGVVPGTKLALVRPLITWRRSELAEIVKSAGLDAVNDPSNANPQFDRVRIRQALAEADWLQPQALAASASHLADAEEVLAWASDREWKERVVVEEGGVIRYRPHSPKLVVMRVVLRAITLLGGNPRGGALAALVMRLQNGKDSTLGGVIARNENGAWTFRKEPPRRIAGP</sequence>
<evidence type="ECO:0000313" key="8">
    <source>
        <dbReference type="EMBL" id="MXP24564.1"/>
    </source>
</evidence>
<dbReference type="SUPFAM" id="SSF52402">
    <property type="entry name" value="Adenine nucleotide alpha hydrolases-like"/>
    <property type="match status" value="1"/>
</dbReference>
<comment type="catalytic activity">
    <reaction evidence="5 6">
        <text>cytidine(34) in tRNA(Ile2) + L-lysine + ATP = lysidine(34) in tRNA(Ile2) + AMP + diphosphate + H(+)</text>
        <dbReference type="Rhea" id="RHEA:43744"/>
        <dbReference type="Rhea" id="RHEA-COMP:10625"/>
        <dbReference type="Rhea" id="RHEA-COMP:10670"/>
        <dbReference type="ChEBI" id="CHEBI:15378"/>
        <dbReference type="ChEBI" id="CHEBI:30616"/>
        <dbReference type="ChEBI" id="CHEBI:32551"/>
        <dbReference type="ChEBI" id="CHEBI:33019"/>
        <dbReference type="ChEBI" id="CHEBI:82748"/>
        <dbReference type="ChEBI" id="CHEBI:83665"/>
        <dbReference type="ChEBI" id="CHEBI:456215"/>
        <dbReference type="EC" id="6.3.4.19"/>
    </reaction>
</comment>
<dbReference type="GO" id="GO:0032267">
    <property type="term" value="F:tRNA(Ile)-lysidine synthase activity"/>
    <property type="evidence" value="ECO:0007669"/>
    <property type="project" value="UniProtKB-EC"/>
</dbReference>
<organism evidence="8 9">
    <name type="scientific">Altericroceibacterium indicum</name>
    <dbReference type="NCBI Taxonomy" id="374177"/>
    <lineage>
        <taxon>Bacteria</taxon>
        <taxon>Pseudomonadati</taxon>
        <taxon>Pseudomonadota</taxon>
        <taxon>Alphaproteobacteria</taxon>
        <taxon>Sphingomonadales</taxon>
        <taxon>Erythrobacteraceae</taxon>
        <taxon>Altericroceibacterium</taxon>
    </lineage>
</organism>
<keyword evidence="2 6" id="KW-0819">tRNA processing</keyword>
<dbReference type="InterPro" id="IPR014729">
    <property type="entry name" value="Rossmann-like_a/b/a_fold"/>
</dbReference>
<accession>A0A845A4A3</accession>